<dbReference type="AlphaFoldDB" id="A0A0F9M6Q7"/>
<sequence length="111" mass="11865">MADKDTKKEGQGRAVVLPNGKLRIDYIRDAYYNAKTGLHVDGEQKTRSEIKNAINEMLTKAGKKDAEIPYQIVFAATKTKEDPRKAAAAKAAAAAKTAKDTAAAGGDAKTK</sequence>
<protein>
    <submittedName>
        <fullName evidence="1">Uncharacterized protein</fullName>
    </submittedName>
</protein>
<name>A0A0F9M6Q7_9ZZZZ</name>
<accession>A0A0F9M6Q7</accession>
<gene>
    <name evidence="1" type="ORF">LCGC14_1192590</name>
</gene>
<evidence type="ECO:0000313" key="1">
    <source>
        <dbReference type="EMBL" id="KKM94996.1"/>
    </source>
</evidence>
<organism evidence="1">
    <name type="scientific">marine sediment metagenome</name>
    <dbReference type="NCBI Taxonomy" id="412755"/>
    <lineage>
        <taxon>unclassified sequences</taxon>
        <taxon>metagenomes</taxon>
        <taxon>ecological metagenomes</taxon>
    </lineage>
</organism>
<proteinExistence type="predicted"/>
<reference evidence="1" key="1">
    <citation type="journal article" date="2015" name="Nature">
        <title>Complex archaea that bridge the gap between prokaryotes and eukaryotes.</title>
        <authorList>
            <person name="Spang A."/>
            <person name="Saw J.H."/>
            <person name="Jorgensen S.L."/>
            <person name="Zaremba-Niedzwiedzka K."/>
            <person name="Martijn J."/>
            <person name="Lind A.E."/>
            <person name="van Eijk R."/>
            <person name="Schleper C."/>
            <person name="Guy L."/>
            <person name="Ettema T.J."/>
        </authorList>
    </citation>
    <scope>NUCLEOTIDE SEQUENCE</scope>
</reference>
<comment type="caution">
    <text evidence="1">The sequence shown here is derived from an EMBL/GenBank/DDBJ whole genome shotgun (WGS) entry which is preliminary data.</text>
</comment>
<dbReference type="EMBL" id="LAZR01006065">
    <property type="protein sequence ID" value="KKM94996.1"/>
    <property type="molecule type" value="Genomic_DNA"/>
</dbReference>